<evidence type="ECO:0000313" key="1">
    <source>
        <dbReference type="EnsemblPlants" id="Solyc12g041895.1.1"/>
    </source>
</evidence>
<organism evidence="1">
    <name type="scientific">Solanum lycopersicum</name>
    <name type="common">Tomato</name>
    <name type="synonym">Lycopersicon esculentum</name>
    <dbReference type="NCBI Taxonomy" id="4081"/>
    <lineage>
        <taxon>Eukaryota</taxon>
        <taxon>Viridiplantae</taxon>
        <taxon>Streptophyta</taxon>
        <taxon>Embryophyta</taxon>
        <taxon>Tracheophyta</taxon>
        <taxon>Spermatophyta</taxon>
        <taxon>Magnoliopsida</taxon>
        <taxon>eudicotyledons</taxon>
        <taxon>Gunneridae</taxon>
        <taxon>Pentapetalae</taxon>
        <taxon>asterids</taxon>
        <taxon>lamiids</taxon>
        <taxon>Solanales</taxon>
        <taxon>Solanaceae</taxon>
        <taxon>Solanoideae</taxon>
        <taxon>Solaneae</taxon>
        <taxon>Solanum</taxon>
        <taxon>Solanum subgen. Lycopersicon</taxon>
    </lineage>
</organism>
<sequence>MSADVSPLFPVLEQHLQCYTKSTSATTIVVLASSTVESCSSSSSSASYVSSTSPSHVSVPEVIRSSRPYKSHVWMSDYICKGHGNANCCYPLSQVLDGAKNPFTTPLETNLKLTYVDYDSVINSSSEENDDKLLTNPGQYQRLVGRLLYLTMTRIDIAYVVQVLSQFMHKSKQSHLEATLRVVKYIKGTLGLGLLMPTDSSCKLEAFCDSDWGGCLQTRRSLTGYLFKFGNGIVSWKSKKQETVARSSAKAEFRSMASVVAELTWLVGLYKELGITVENVKLSDHFELIADEVLRVLSSEVDLAYLHISIFFNVV</sequence>
<dbReference type="Gramene" id="Solyc12g041895.1.1">
    <property type="protein sequence ID" value="Solyc12g041895.1.1"/>
    <property type="gene ID" value="Solyc12g041895.1"/>
</dbReference>
<evidence type="ECO:0008006" key="3">
    <source>
        <dbReference type="Google" id="ProtNLM"/>
    </source>
</evidence>
<reference evidence="1" key="1">
    <citation type="journal article" date="2012" name="Nature">
        <title>The tomato genome sequence provides insights into fleshy fruit evolution.</title>
        <authorList>
            <consortium name="Tomato Genome Consortium"/>
        </authorList>
    </citation>
    <scope>NUCLEOTIDE SEQUENCE [LARGE SCALE GENOMIC DNA]</scope>
    <source>
        <strain evidence="1">cv. Heinz 1706</strain>
    </source>
</reference>
<keyword evidence="2" id="KW-1185">Reference proteome</keyword>
<dbReference type="Proteomes" id="UP000004994">
    <property type="component" value="Chromosome 12"/>
</dbReference>
<dbReference type="CDD" id="cd09272">
    <property type="entry name" value="RNase_HI_RT_Ty1"/>
    <property type="match status" value="1"/>
</dbReference>
<dbReference type="InterPro" id="IPR043502">
    <property type="entry name" value="DNA/RNA_pol_sf"/>
</dbReference>
<accession>A0A3Q7J8F1</accession>
<dbReference type="InParanoid" id="A0A3Q7J8F1"/>
<dbReference type="PANTHER" id="PTHR11439:SF514">
    <property type="entry name" value="GAG-PRE-INTEGRASE DOMAIN-CONTAINING PROTEIN"/>
    <property type="match status" value="1"/>
</dbReference>
<protein>
    <recommendedName>
        <fullName evidence="3">Reverse transcriptase Ty1/copia-type domain-containing protein</fullName>
    </recommendedName>
</protein>
<proteinExistence type="predicted"/>
<evidence type="ECO:0000313" key="2">
    <source>
        <dbReference type="Proteomes" id="UP000004994"/>
    </source>
</evidence>
<dbReference type="EnsemblPlants" id="Solyc12g041895.1.1">
    <property type="protein sequence ID" value="Solyc12g041895.1.1"/>
    <property type="gene ID" value="Solyc12g041895.1"/>
</dbReference>
<dbReference type="PANTHER" id="PTHR11439">
    <property type="entry name" value="GAG-POL-RELATED RETROTRANSPOSON"/>
    <property type="match status" value="1"/>
</dbReference>
<reference evidence="1" key="2">
    <citation type="submission" date="2019-01" db="UniProtKB">
        <authorList>
            <consortium name="EnsemblPlants"/>
        </authorList>
    </citation>
    <scope>IDENTIFICATION</scope>
    <source>
        <strain evidence="1">cv. Heinz 1706</strain>
    </source>
</reference>
<dbReference type="STRING" id="4081.A0A3Q7J8F1"/>
<name>A0A3Q7J8F1_SOLLC</name>
<dbReference type="AlphaFoldDB" id="A0A3Q7J8F1"/>
<dbReference type="SUPFAM" id="SSF56672">
    <property type="entry name" value="DNA/RNA polymerases"/>
    <property type="match status" value="1"/>
</dbReference>